<accession>A0A9J5W6E7</accession>
<evidence type="ECO:0000313" key="3">
    <source>
        <dbReference type="Proteomes" id="UP000824120"/>
    </source>
</evidence>
<name>A0A9J5W6E7_SOLCO</name>
<proteinExistence type="predicted"/>
<evidence type="ECO:0000256" key="1">
    <source>
        <dbReference type="SAM" id="MobiDB-lite"/>
    </source>
</evidence>
<sequence length="47" mass="4907">MAMGAWDINGDANSKQRATLVDIEGNGDGKESGSQKGCLHDVSGEEK</sequence>
<protein>
    <submittedName>
        <fullName evidence="2">Uncharacterized protein</fullName>
    </submittedName>
</protein>
<gene>
    <name evidence="2" type="ORF">H5410_060791</name>
</gene>
<reference evidence="2 3" key="1">
    <citation type="submission" date="2020-09" db="EMBL/GenBank/DDBJ databases">
        <title>De no assembly of potato wild relative species, Solanum commersonii.</title>
        <authorList>
            <person name="Cho K."/>
        </authorList>
    </citation>
    <scope>NUCLEOTIDE SEQUENCE [LARGE SCALE GENOMIC DNA]</scope>
    <source>
        <strain evidence="2">LZ3.2</strain>
        <tissue evidence="2">Leaf</tissue>
    </source>
</reference>
<comment type="caution">
    <text evidence="2">The sequence shown here is derived from an EMBL/GenBank/DDBJ whole genome shotgun (WGS) entry which is preliminary data.</text>
</comment>
<evidence type="ECO:0000313" key="2">
    <source>
        <dbReference type="EMBL" id="KAG5571025.1"/>
    </source>
</evidence>
<organism evidence="2 3">
    <name type="scientific">Solanum commersonii</name>
    <name type="common">Commerson's wild potato</name>
    <name type="synonym">Commerson's nightshade</name>
    <dbReference type="NCBI Taxonomy" id="4109"/>
    <lineage>
        <taxon>Eukaryota</taxon>
        <taxon>Viridiplantae</taxon>
        <taxon>Streptophyta</taxon>
        <taxon>Embryophyta</taxon>
        <taxon>Tracheophyta</taxon>
        <taxon>Spermatophyta</taxon>
        <taxon>Magnoliopsida</taxon>
        <taxon>eudicotyledons</taxon>
        <taxon>Gunneridae</taxon>
        <taxon>Pentapetalae</taxon>
        <taxon>asterids</taxon>
        <taxon>lamiids</taxon>
        <taxon>Solanales</taxon>
        <taxon>Solanaceae</taxon>
        <taxon>Solanoideae</taxon>
        <taxon>Solaneae</taxon>
        <taxon>Solanum</taxon>
    </lineage>
</organism>
<dbReference type="Proteomes" id="UP000824120">
    <property type="component" value="Chromosome 12"/>
</dbReference>
<keyword evidence="3" id="KW-1185">Reference proteome</keyword>
<dbReference type="EMBL" id="JACXVP010000012">
    <property type="protein sequence ID" value="KAG5571025.1"/>
    <property type="molecule type" value="Genomic_DNA"/>
</dbReference>
<dbReference type="AlphaFoldDB" id="A0A9J5W6E7"/>
<feature type="region of interest" description="Disordered" evidence="1">
    <location>
        <begin position="1"/>
        <end position="47"/>
    </location>
</feature>
<feature type="compositionally biased region" description="Basic and acidic residues" evidence="1">
    <location>
        <begin position="27"/>
        <end position="47"/>
    </location>
</feature>